<feature type="compositionally biased region" description="Acidic residues" evidence="1">
    <location>
        <begin position="142"/>
        <end position="160"/>
    </location>
</feature>
<dbReference type="Proteomes" id="UP001165083">
    <property type="component" value="Unassembled WGS sequence"/>
</dbReference>
<dbReference type="EMBL" id="BSXW01000641">
    <property type="protein sequence ID" value="GMF27014.1"/>
    <property type="molecule type" value="Genomic_DNA"/>
</dbReference>
<comment type="caution">
    <text evidence="2">The sequence shown here is derived from an EMBL/GenBank/DDBJ whole genome shotgun (WGS) entry which is preliminary data.</text>
</comment>
<feature type="compositionally biased region" description="Low complexity" evidence="1">
    <location>
        <begin position="71"/>
        <end position="89"/>
    </location>
</feature>
<feature type="compositionally biased region" description="Basic and acidic residues" evidence="1">
    <location>
        <begin position="132"/>
        <end position="141"/>
    </location>
</feature>
<evidence type="ECO:0000256" key="1">
    <source>
        <dbReference type="SAM" id="MobiDB-lite"/>
    </source>
</evidence>
<name>A0A9W6X267_9STRA</name>
<evidence type="ECO:0000313" key="3">
    <source>
        <dbReference type="Proteomes" id="UP001165083"/>
    </source>
</evidence>
<proteinExistence type="predicted"/>
<feature type="region of interest" description="Disordered" evidence="1">
    <location>
        <begin position="1"/>
        <end position="160"/>
    </location>
</feature>
<feature type="compositionally biased region" description="Low complexity" evidence="1">
    <location>
        <begin position="27"/>
        <end position="39"/>
    </location>
</feature>
<dbReference type="AlphaFoldDB" id="A0A9W6X267"/>
<protein>
    <submittedName>
        <fullName evidence="2">Unnamed protein product</fullName>
    </submittedName>
</protein>
<feature type="compositionally biased region" description="Acidic residues" evidence="1">
    <location>
        <begin position="50"/>
        <end position="59"/>
    </location>
</feature>
<gene>
    <name evidence="2" type="ORF">Plil01_001126900</name>
</gene>
<accession>A0A9W6X267</accession>
<organism evidence="2 3">
    <name type="scientific">Phytophthora lilii</name>
    <dbReference type="NCBI Taxonomy" id="2077276"/>
    <lineage>
        <taxon>Eukaryota</taxon>
        <taxon>Sar</taxon>
        <taxon>Stramenopiles</taxon>
        <taxon>Oomycota</taxon>
        <taxon>Peronosporomycetes</taxon>
        <taxon>Peronosporales</taxon>
        <taxon>Peronosporaceae</taxon>
        <taxon>Phytophthora</taxon>
    </lineage>
</organism>
<evidence type="ECO:0000313" key="2">
    <source>
        <dbReference type="EMBL" id="GMF27014.1"/>
    </source>
</evidence>
<feature type="compositionally biased region" description="Acidic residues" evidence="1">
    <location>
        <begin position="105"/>
        <end position="131"/>
    </location>
</feature>
<reference evidence="2" key="1">
    <citation type="submission" date="2023-04" db="EMBL/GenBank/DDBJ databases">
        <title>Phytophthora lilii NBRC 32176.</title>
        <authorList>
            <person name="Ichikawa N."/>
            <person name="Sato H."/>
            <person name="Tonouchi N."/>
        </authorList>
    </citation>
    <scope>NUCLEOTIDE SEQUENCE</scope>
    <source>
        <strain evidence="2">NBRC 32176</strain>
    </source>
</reference>
<feature type="compositionally biased region" description="Low complexity" evidence="1">
    <location>
        <begin position="1"/>
        <end position="20"/>
    </location>
</feature>
<sequence>MASSGDASPGASPRSPAAGRSPPPLAPVASAAPSSGASSDTRLAAKGLEDSESDGDDDDNRGRKRRRLRRGAPAAVDAPASPSLSQLAAGDDDGDVDGFVVGDMEREEADGDDDYGEQAEELDEEIVDELDIQERERRYFSEDELDDDVDGEDLGENAEM</sequence>
<keyword evidence="3" id="KW-1185">Reference proteome</keyword>